<reference evidence="7 8" key="1">
    <citation type="submission" date="2018-01" db="EMBL/GenBank/DDBJ databases">
        <title>Whole genome analyses suggest that Burkholderia sensu lato contains two further novel genera in the rhizoxinica-symbiotica group Mycetohabitans gen. nov., and Trinickia gen. nov.: implications for the evolution of diazotrophy and nodulation in the Burkholderiaceae.</title>
        <authorList>
            <person name="Estrada-de los Santos P."/>
            <person name="Palmer M."/>
            <person name="Chavez-Ramirez B."/>
            <person name="Beukes C."/>
            <person name="Steenkamp E.T."/>
            <person name="Hirsch A.M."/>
            <person name="Manyaka P."/>
            <person name="Maluk M."/>
            <person name="Lafos M."/>
            <person name="Crook M."/>
            <person name="Gross E."/>
            <person name="Simon M.F."/>
            <person name="Bueno dos Reis Junior F."/>
            <person name="Poole P.S."/>
            <person name="Venter S.N."/>
            <person name="James E.K."/>
        </authorList>
    </citation>
    <scope>NUCLEOTIDE SEQUENCE [LARGE SCALE GENOMIC DNA]</scope>
    <source>
        <strain evidence="7 8">GIMN1.004</strain>
    </source>
</reference>
<dbReference type="Gene3D" id="3.40.50.300">
    <property type="entry name" value="P-loop containing nucleotide triphosphate hydrolases"/>
    <property type="match status" value="1"/>
</dbReference>
<dbReference type="InterPro" id="IPR025944">
    <property type="entry name" value="Sigma_54_int_dom_CS"/>
</dbReference>
<proteinExistence type="predicted"/>
<dbReference type="InterPro" id="IPR025662">
    <property type="entry name" value="Sigma_54_int_dom_ATP-bd_1"/>
</dbReference>
<dbReference type="SUPFAM" id="SSF159800">
    <property type="entry name" value="PrpR receptor domain-like"/>
    <property type="match status" value="1"/>
</dbReference>
<evidence type="ECO:0000259" key="5">
    <source>
        <dbReference type="PROSITE" id="PS50045"/>
    </source>
</evidence>
<dbReference type="Pfam" id="PF02954">
    <property type="entry name" value="HTH_8"/>
    <property type="match status" value="1"/>
</dbReference>
<dbReference type="PROSITE" id="PS50112">
    <property type="entry name" value="PAS"/>
    <property type="match status" value="1"/>
</dbReference>
<dbReference type="InterPro" id="IPR027417">
    <property type="entry name" value="P-loop_NTPase"/>
</dbReference>
<dbReference type="Gene3D" id="1.10.10.60">
    <property type="entry name" value="Homeodomain-like"/>
    <property type="match status" value="1"/>
</dbReference>
<keyword evidence="1" id="KW-0547">Nucleotide-binding</keyword>
<dbReference type="InterPro" id="IPR003593">
    <property type="entry name" value="AAA+_ATPase"/>
</dbReference>
<name>A0A2N7VJC8_9BURK</name>
<dbReference type="GO" id="GO:0005737">
    <property type="term" value="C:cytoplasm"/>
    <property type="evidence" value="ECO:0007669"/>
    <property type="project" value="InterPro"/>
</dbReference>
<keyword evidence="2" id="KW-0067">ATP-binding</keyword>
<dbReference type="PROSITE" id="PS50045">
    <property type="entry name" value="SIGMA54_INTERACT_4"/>
    <property type="match status" value="1"/>
</dbReference>
<dbReference type="InterPro" id="IPR002197">
    <property type="entry name" value="HTH_Fis"/>
</dbReference>
<dbReference type="GO" id="GO:0043565">
    <property type="term" value="F:sequence-specific DNA binding"/>
    <property type="evidence" value="ECO:0007669"/>
    <property type="project" value="InterPro"/>
</dbReference>
<dbReference type="GO" id="GO:0005524">
    <property type="term" value="F:ATP binding"/>
    <property type="evidence" value="ECO:0007669"/>
    <property type="project" value="UniProtKB-KW"/>
</dbReference>
<keyword evidence="4" id="KW-0804">Transcription</keyword>
<dbReference type="InterPro" id="IPR000014">
    <property type="entry name" value="PAS"/>
</dbReference>
<evidence type="ECO:0000313" key="7">
    <source>
        <dbReference type="EMBL" id="PMS17252.1"/>
    </source>
</evidence>
<dbReference type="Pfam" id="PF25601">
    <property type="entry name" value="AAA_lid_14"/>
    <property type="match status" value="1"/>
</dbReference>
<evidence type="ECO:0000256" key="2">
    <source>
        <dbReference type="ARBA" id="ARBA00022840"/>
    </source>
</evidence>
<accession>A0A2N7VJC8</accession>
<dbReference type="InterPro" id="IPR058031">
    <property type="entry name" value="AAA_lid_NorR"/>
</dbReference>
<dbReference type="AlphaFoldDB" id="A0A2N7VJC8"/>
<dbReference type="SMART" id="SM00382">
    <property type="entry name" value="AAA"/>
    <property type="match status" value="1"/>
</dbReference>
<dbReference type="SMART" id="SM00091">
    <property type="entry name" value="PAS"/>
    <property type="match status" value="1"/>
</dbReference>
<dbReference type="SUPFAM" id="SSF52540">
    <property type="entry name" value="P-loop containing nucleoside triphosphate hydrolases"/>
    <property type="match status" value="1"/>
</dbReference>
<dbReference type="Gene3D" id="3.40.50.2300">
    <property type="match status" value="1"/>
</dbReference>
<dbReference type="InterPro" id="IPR009057">
    <property type="entry name" value="Homeodomain-like_sf"/>
</dbReference>
<dbReference type="InterPro" id="IPR002078">
    <property type="entry name" value="Sigma_54_int"/>
</dbReference>
<dbReference type="GO" id="GO:0000156">
    <property type="term" value="F:phosphorelay response regulator activity"/>
    <property type="evidence" value="ECO:0007669"/>
    <property type="project" value="InterPro"/>
</dbReference>
<dbReference type="PANTHER" id="PTHR32071:SF81">
    <property type="entry name" value="PROPIONATE CATABOLISM OPERON REGULATORY PROTEIN"/>
    <property type="match status" value="1"/>
</dbReference>
<dbReference type="Pfam" id="PF06506">
    <property type="entry name" value="PrpR_N"/>
    <property type="match status" value="1"/>
</dbReference>
<dbReference type="OrthoDB" id="9761705at2"/>
<dbReference type="EMBL" id="PNYA01000020">
    <property type="protein sequence ID" value="PMS17252.1"/>
    <property type="molecule type" value="Genomic_DNA"/>
</dbReference>
<dbReference type="PANTHER" id="PTHR32071">
    <property type="entry name" value="TRANSCRIPTIONAL REGULATORY PROTEIN"/>
    <property type="match status" value="1"/>
</dbReference>
<dbReference type="Proteomes" id="UP000235616">
    <property type="component" value="Unassembled WGS sequence"/>
</dbReference>
<dbReference type="PROSITE" id="PS00675">
    <property type="entry name" value="SIGMA54_INTERACT_1"/>
    <property type="match status" value="1"/>
</dbReference>
<dbReference type="FunFam" id="3.40.50.300:FF:000006">
    <property type="entry name" value="DNA-binding transcriptional regulator NtrC"/>
    <property type="match status" value="1"/>
</dbReference>
<protein>
    <submittedName>
        <fullName evidence="7">Propionate catabolism operon regulatory protein PrpR</fullName>
    </submittedName>
</protein>
<dbReference type="GO" id="GO:0019629">
    <property type="term" value="P:propionate catabolic process, 2-methylcitrate cycle"/>
    <property type="evidence" value="ECO:0007669"/>
    <property type="project" value="InterPro"/>
</dbReference>
<evidence type="ECO:0000256" key="4">
    <source>
        <dbReference type="ARBA" id="ARBA00023163"/>
    </source>
</evidence>
<dbReference type="SUPFAM" id="SSF55785">
    <property type="entry name" value="PYP-like sensor domain (PAS domain)"/>
    <property type="match status" value="1"/>
</dbReference>
<evidence type="ECO:0000256" key="3">
    <source>
        <dbReference type="ARBA" id="ARBA00023015"/>
    </source>
</evidence>
<dbReference type="InterPro" id="IPR035965">
    <property type="entry name" value="PAS-like_dom_sf"/>
</dbReference>
<keyword evidence="3" id="KW-0805">Transcription regulation</keyword>
<organism evidence="7 8">
    <name type="scientific">Trinickia dabaoshanensis</name>
    <dbReference type="NCBI Taxonomy" id="564714"/>
    <lineage>
        <taxon>Bacteria</taxon>
        <taxon>Pseudomonadati</taxon>
        <taxon>Pseudomonadota</taxon>
        <taxon>Betaproteobacteria</taxon>
        <taxon>Burkholderiales</taxon>
        <taxon>Burkholderiaceae</taxon>
        <taxon>Trinickia</taxon>
    </lineage>
</organism>
<dbReference type="InterPro" id="IPR012704">
    <property type="entry name" value="Sig_transdc_resp-reg_PrpR"/>
</dbReference>
<evidence type="ECO:0000256" key="1">
    <source>
        <dbReference type="ARBA" id="ARBA00022741"/>
    </source>
</evidence>
<feature type="domain" description="Sigma-54 factor interaction" evidence="5">
    <location>
        <begin position="346"/>
        <end position="585"/>
    </location>
</feature>
<dbReference type="CDD" id="cd00009">
    <property type="entry name" value="AAA"/>
    <property type="match status" value="1"/>
</dbReference>
<feature type="domain" description="PAS" evidence="6">
    <location>
        <begin position="221"/>
        <end position="271"/>
    </location>
</feature>
<dbReference type="Gene3D" id="1.10.8.60">
    <property type="match status" value="1"/>
</dbReference>
<dbReference type="Pfam" id="PF08448">
    <property type="entry name" value="PAS_4"/>
    <property type="match status" value="1"/>
</dbReference>
<evidence type="ECO:0000313" key="8">
    <source>
        <dbReference type="Proteomes" id="UP000235616"/>
    </source>
</evidence>
<dbReference type="InterPro" id="IPR010524">
    <property type="entry name" value="Sig_transdc_resp-reg_PrpR_N"/>
</dbReference>
<gene>
    <name evidence="7" type="primary">prpR</name>
    <name evidence="7" type="ORF">C0Z18_21095</name>
</gene>
<dbReference type="GO" id="GO:0006355">
    <property type="term" value="P:regulation of DNA-templated transcription"/>
    <property type="evidence" value="ECO:0007669"/>
    <property type="project" value="InterPro"/>
</dbReference>
<dbReference type="InterPro" id="IPR013656">
    <property type="entry name" value="PAS_4"/>
</dbReference>
<dbReference type="Pfam" id="PF00158">
    <property type="entry name" value="Sigma54_activat"/>
    <property type="match status" value="1"/>
</dbReference>
<dbReference type="RefSeq" id="WP_102647371.1">
    <property type="nucleotide sequence ID" value="NZ_PNYA01000020.1"/>
</dbReference>
<dbReference type="SUPFAM" id="SSF46689">
    <property type="entry name" value="Homeodomain-like"/>
    <property type="match status" value="1"/>
</dbReference>
<comment type="caution">
    <text evidence="7">The sequence shown here is derived from an EMBL/GenBank/DDBJ whole genome shotgun (WGS) entry which is preliminary data.</text>
</comment>
<dbReference type="PROSITE" id="PS00688">
    <property type="entry name" value="SIGMA54_INTERACT_3"/>
    <property type="match status" value="1"/>
</dbReference>
<keyword evidence="8" id="KW-1185">Reference proteome</keyword>
<evidence type="ECO:0000259" key="6">
    <source>
        <dbReference type="PROSITE" id="PS50112"/>
    </source>
</evidence>
<dbReference type="Gene3D" id="3.30.450.20">
    <property type="entry name" value="PAS domain"/>
    <property type="match status" value="1"/>
</dbReference>
<dbReference type="NCBIfam" id="TIGR02329">
    <property type="entry name" value="propionate_PrpR"/>
    <property type="match status" value="1"/>
</dbReference>
<sequence length="674" mass="73766">MRRCARARSHDGVCSVSRLPFDQSFDVSPRPRIWAFGISRLRDLLFEIAGEYDERADLRVVSRAYDDAVREVEAAGARRPDVIVAGGSNAAYLKTRLSVPVVQIGPTGFDVMHSLARARRQGERQVALVMPGETPPEVRDFVMAYGLDIVFASYRSAEDAEACVHALREQGVGAIVGPGLIADLAAAAGIDAVFLYSHASIRRGFETALDLAEATRVEVKRRRHIDNLLQHLRDGVVALDASGRVEAINRRLAQALDIDAGHAVGRALAELAPDLSRALPDTDGDVLASIRGVSYLVHRGPLVGDSGEDGVVLTFQESRAVERLDRTLRSKQLTHQFSARYRLDDLIGESASMQRVKTLVKRYAKSDATVLVLGESGTGKEMVAQSIHRLSARREFPFVAINCGAFPEALLESELFGYEEGAFTGARKGGKAGLIEAAHRGTLFLDEIGEMPLPLQSRLLRVLQEREVVRLGSTEPTRVDIRVIAATHGALTERIAGGSFRADLYYRLNILSMALPPLRERVDDMMPLAEALLLQAARREPRLAARVRNDEAVARVLAGVEETLCGYAWPGNVRELQNVIERIVVELADMDSASGTIAPLDVETMRTIAPELFAGRGEMQADSKAAKTLRERSRHVEADQIRAALAACNGDRDQACRVLGISKTTLWRKLNAVR</sequence>